<keyword evidence="2" id="KW-1185">Reference proteome</keyword>
<comment type="caution">
    <text evidence="1">The sequence shown here is derived from an EMBL/GenBank/DDBJ whole genome shotgun (WGS) entry which is preliminary data.</text>
</comment>
<organism evidence="1 2">
    <name type="scientific">Guptibacillus hwajinpoensis</name>
    <dbReference type="NCBI Taxonomy" id="208199"/>
    <lineage>
        <taxon>Bacteria</taxon>
        <taxon>Bacillati</taxon>
        <taxon>Bacillota</taxon>
        <taxon>Bacilli</taxon>
        <taxon>Bacillales</taxon>
        <taxon>Guptibacillaceae</taxon>
        <taxon>Guptibacillus</taxon>
    </lineage>
</organism>
<gene>
    <name evidence="1" type="ORF">QO000_000746</name>
</gene>
<sequence length="277" mass="32278">MNQTSLTPWQEHHFWIEILSDHAIFVRDYLSPSEHNYVNESNQFALAFDELHTQLKSLKRDEPASSDAMISFSRKAYNLARAYFNFEGKMQRLRIRNEININLSPSYFNGTLDENQEYLRQLTFYIEGKVPPPLSLLDLMDLWLTDQVGHSSLLIDILDPIEVEFIAKAQKIQNQFRVYISKNRAMRGFLRFTPSGFRAQQRFADEVAHSIQDLNSLVEEVMSLYEVDEVLNNTTLRFLEHHFPESCYFLVHLSQYAPSIPSPSCSLTKPSYLSPKN</sequence>
<dbReference type="Gene3D" id="1.20.1260.120">
    <property type="entry name" value="Protein of unknown function DUF2935"/>
    <property type="match status" value="1"/>
</dbReference>
<dbReference type="GeneID" id="301326058"/>
<name>A0ABU0K052_9BACL</name>
<protein>
    <recommendedName>
        <fullName evidence="3">DUF2935 domain-containing protein</fullName>
    </recommendedName>
</protein>
<reference evidence="1" key="1">
    <citation type="submission" date="2023-07" db="EMBL/GenBank/DDBJ databases">
        <title>Genomic Encyclopedia of Type Strains, Phase IV (KMG-IV): sequencing the most valuable type-strain genomes for metagenomic binning, comparative biology and taxonomic classification.</title>
        <authorList>
            <person name="Goeker M."/>
        </authorList>
    </citation>
    <scope>NUCLEOTIDE SEQUENCE [LARGE SCALE GENOMIC DNA]</scope>
    <source>
        <strain evidence="1">JSM 076093</strain>
    </source>
</reference>
<dbReference type="RefSeq" id="WP_301550756.1">
    <property type="nucleotide sequence ID" value="NZ_JAQRMZ010000002.1"/>
</dbReference>
<evidence type="ECO:0000313" key="1">
    <source>
        <dbReference type="EMBL" id="MDQ0481793.1"/>
    </source>
</evidence>
<accession>A0ABU0K052</accession>
<evidence type="ECO:0000313" key="2">
    <source>
        <dbReference type="Proteomes" id="UP001226720"/>
    </source>
</evidence>
<dbReference type="Proteomes" id="UP001226720">
    <property type="component" value="Unassembled WGS sequence"/>
</dbReference>
<dbReference type="InterPro" id="IPR021328">
    <property type="entry name" value="CotB-like"/>
</dbReference>
<proteinExistence type="predicted"/>
<dbReference type="SUPFAM" id="SSF158430">
    <property type="entry name" value="Bacillus cereus metalloprotein-like"/>
    <property type="match status" value="2"/>
</dbReference>
<evidence type="ECO:0008006" key="3">
    <source>
        <dbReference type="Google" id="ProtNLM"/>
    </source>
</evidence>
<dbReference type="EMBL" id="JAUSWM010000001">
    <property type="protein sequence ID" value="MDQ0481793.1"/>
    <property type="molecule type" value="Genomic_DNA"/>
</dbReference>
<dbReference type="Pfam" id="PF11155">
    <property type="entry name" value="DUF2935"/>
    <property type="match status" value="2"/>
</dbReference>